<protein>
    <submittedName>
        <fullName evidence="1">Uncharacterized protein</fullName>
    </submittedName>
</protein>
<evidence type="ECO:0000313" key="1">
    <source>
        <dbReference type="EMBL" id="GAO48584.1"/>
    </source>
</evidence>
<dbReference type="AlphaFoldDB" id="A0A0E9NFG6"/>
<keyword evidence="2" id="KW-1185">Reference proteome</keyword>
<sequence length="156" mass="17883">MYHPNVFIRGVSKLPRSPLAYEYRQRTCTPPSLLSYRSDYSTSHDALSISLRPRPLHNSRNKHTSLLQHLLQLPTLMHANQNITPPNKLLIQIQLRNRRPIRVLLDTMSQVFVFEDVVRCEFLGIDALETEDLDGGAGEAAHGLFGCAFHEEDYWS</sequence>
<comment type="caution">
    <text evidence="1">The sequence shown here is derived from an EMBL/GenBank/DDBJ whole genome shotgun (WGS) entry which is preliminary data.</text>
</comment>
<accession>A0A0E9NFG6</accession>
<organism evidence="1 2">
    <name type="scientific">Saitoella complicata (strain BCRC 22490 / CBS 7301 / JCM 7358 / NBRC 10748 / NRRL Y-17804)</name>
    <dbReference type="NCBI Taxonomy" id="698492"/>
    <lineage>
        <taxon>Eukaryota</taxon>
        <taxon>Fungi</taxon>
        <taxon>Dikarya</taxon>
        <taxon>Ascomycota</taxon>
        <taxon>Taphrinomycotina</taxon>
        <taxon>Taphrinomycotina incertae sedis</taxon>
        <taxon>Saitoella</taxon>
    </lineage>
</organism>
<dbReference type="EMBL" id="BACD03000015">
    <property type="protein sequence ID" value="GAO48584.1"/>
    <property type="molecule type" value="Genomic_DNA"/>
</dbReference>
<reference evidence="1 2" key="1">
    <citation type="journal article" date="2011" name="J. Gen. Appl. Microbiol.">
        <title>Draft genome sequencing of the enigmatic yeast Saitoella complicata.</title>
        <authorList>
            <person name="Nishida H."/>
            <person name="Hamamoto M."/>
            <person name="Sugiyama J."/>
        </authorList>
    </citation>
    <scope>NUCLEOTIDE SEQUENCE [LARGE SCALE GENOMIC DNA]</scope>
    <source>
        <strain evidence="1 2">NRRL Y-17804</strain>
    </source>
</reference>
<reference evidence="1 2" key="3">
    <citation type="journal article" date="2015" name="Genome Announc.">
        <title>Draft Genome Sequence of the Archiascomycetous Yeast Saitoella complicata.</title>
        <authorList>
            <person name="Yamauchi K."/>
            <person name="Kondo S."/>
            <person name="Hamamoto M."/>
            <person name="Takahashi Y."/>
            <person name="Ogura Y."/>
            <person name="Hayashi T."/>
            <person name="Nishida H."/>
        </authorList>
    </citation>
    <scope>NUCLEOTIDE SEQUENCE [LARGE SCALE GENOMIC DNA]</scope>
    <source>
        <strain evidence="1 2">NRRL Y-17804</strain>
    </source>
</reference>
<name>A0A0E9NFG6_SAICN</name>
<dbReference type="Proteomes" id="UP000033140">
    <property type="component" value="Unassembled WGS sequence"/>
</dbReference>
<gene>
    <name evidence="1" type="ORF">G7K_2757-t1</name>
</gene>
<reference evidence="1 2" key="2">
    <citation type="journal article" date="2014" name="J. Gen. Appl. Microbiol.">
        <title>The early diverging ascomycetous budding yeast Saitoella complicata has three histone deacetylases belonging to the Clr6, Hos2, and Rpd3 lineages.</title>
        <authorList>
            <person name="Nishida H."/>
            <person name="Matsumoto T."/>
            <person name="Kondo S."/>
            <person name="Hamamoto M."/>
            <person name="Yoshikawa H."/>
        </authorList>
    </citation>
    <scope>NUCLEOTIDE SEQUENCE [LARGE SCALE GENOMIC DNA]</scope>
    <source>
        <strain evidence="1 2">NRRL Y-17804</strain>
    </source>
</reference>
<evidence type="ECO:0000313" key="2">
    <source>
        <dbReference type="Proteomes" id="UP000033140"/>
    </source>
</evidence>
<proteinExistence type="predicted"/>